<comment type="caution">
    <text evidence="2">The sequence shown here is derived from an EMBL/GenBank/DDBJ whole genome shotgun (WGS) entry which is preliminary data.</text>
</comment>
<dbReference type="Pfam" id="PF01878">
    <property type="entry name" value="EVE"/>
    <property type="match status" value="1"/>
</dbReference>
<sequence>MARGAELGIAQINHGNRTALARMHAGDTLVYYSPTRSRGDGVAYRRFTAIGTLPDDEIWQADEGSFQPFRRRFDVVSTTHVPLERVRDSLRLTADPHWGYRLRLGLVPLEPEDLDTLREAMTA</sequence>
<dbReference type="InterPro" id="IPR002740">
    <property type="entry name" value="EVE_domain"/>
</dbReference>
<dbReference type="Gene3D" id="3.10.590.10">
    <property type="entry name" value="ph1033 like domains"/>
    <property type="match status" value="1"/>
</dbReference>
<keyword evidence="3" id="KW-1185">Reference proteome</keyword>
<evidence type="ECO:0000313" key="2">
    <source>
        <dbReference type="EMBL" id="GAA1787506.1"/>
    </source>
</evidence>
<dbReference type="CDD" id="cd21132">
    <property type="entry name" value="EVE-like"/>
    <property type="match status" value="1"/>
</dbReference>
<dbReference type="InterPro" id="IPR015947">
    <property type="entry name" value="PUA-like_sf"/>
</dbReference>
<reference evidence="3" key="1">
    <citation type="journal article" date="2019" name="Int. J. Syst. Evol. Microbiol.">
        <title>The Global Catalogue of Microorganisms (GCM) 10K type strain sequencing project: providing services to taxonomists for standard genome sequencing and annotation.</title>
        <authorList>
            <consortium name="The Broad Institute Genomics Platform"/>
            <consortium name="The Broad Institute Genome Sequencing Center for Infectious Disease"/>
            <person name="Wu L."/>
            <person name="Ma J."/>
        </authorList>
    </citation>
    <scope>NUCLEOTIDE SEQUENCE [LARGE SCALE GENOMIC DNA]</scope>
    <source>
        <strain evidence="3">JCM 14736</strain>
    </source>
</reference>
<protein>
    <submittedName>
        <fullName evidence="2">EVE domain-containing protein</fullName>
    </submittedName>
</protein>
<name>A0ABP4XSY7_9MICO</name>
<gene>
    <name evidence="2" type="ORF">GCM10009768_15640</name>
</gene>
<evidence type="ECO:0000313" key="3">
    <source>
        <dbReference type="Proteomes" id="UP001500851"/>
    </source>
</evidence>
<proteinExistence type="predicted"/>
<dbReference type="EMBL" id="BAAAOB010000001">
    <property type="protein sequence ID" value="GAA1787506.1"/>
    <property type="molecule type" value="Genomic_DNA"/>
</dbReference>
<accession>A0ABP4XSY7</accession>
<dbReference type="Proteomes" id="UP001500851">
    <property type="component" value="Unassembled WGS sequence"/>
</dbReference>
<organism evidence="2 3">
    <name type="scientific">Leucobacter iarius</name>
    <dbReference type="NCBI Taxonomy" id="333963"/>
    <lineage>
        <taxon>Bacteria</taxon>
        <taxon>Bacillati</taxon>
        <taxon>Actinomycetota</taxon>
        <taxon>Actinomycetes</taxon>
        <taxon>Micrococcales</taxon>
        <taxon>Microbacteriaceae</taxon>
        <taxon>Leucobacter</taxon>
    </lineage>
</organism>
<feature type="domain" description="EVE" evidence="1">
    <location>
        <begin position="3"/>
        <end position="119"/>
    </location>
</feature>
<dbReference type="SUPFAM" id="SSF88697">
    <property type="entry name" value="PUA domain-like"/>
    <property type="match status" value="1"/>
</dbReference>
<evidence type="ECO:0000259" key="1">
    <source>
        <dbReference type="Pfam" id="PF01878"/>
    </source>
</evidence>